<dbReference type="Pfam" id="PF02224">
    <property type="entry name" value="Cytidylate_kin"/>
    <property type="match status" value="1"/>
</dbReference>
<dbReference type="GO" id="GO:0005829">
    <property type="term" value="C:cytosol"/>
    <property type="evidence" value="ECO:0007669"/>
    <property type="project" value="TreeGrafter"/>
</dbReference>
<keyword evidence="8" id="KW-0963">Cytoplasm</keyword>
<dbReference type="HAMAP" id="MF_00238">
    <property type="entry name" value="Cytidyl_kinase_type1"/>
    <property type="match status" value="1"/>
</dbReference>
<dbReference type="GO" id="GO:0015949">
    <property type="term" value="P:nucleobase-containing small molecule interconversion"/>
    <property type="evidence" value="ECO:0007669"/>
    <property type="project" value="TreeGrafter"/>
</dbReference>
<evidence type="ECO:0000256" key="1">
    <source>
        <dbReference type="ARBA" id="ARBA00009427"/>
    </source>
</evidence>
<evidence type="ECO:0000256" key="8">
    <source>
        <dbReference type="HAMAP-Rule" id="MF_00238"/>
    </source>
</evidence>
<comment type="catalytic activity">
    <reaction evidence="7 8">
        <text>CMP + ATP = CDP + ADP</text>
        <dbReference type="Rhea" id="RHEA:11600"/>
        <dbReference type="ChEBI" id="CHEBI:30616"/>
        <dbReference type="ChEBI" id="CHEBI:58069"/>
        <dbReference type="ChEBI" id="CHEBI:60377"/>
        <dbReference type="ChEBI" id="CHEBI:456216"/>
        <dbReference type="EC" id="2.7.4.25"/>
    </reaction>
</comment>
<accession>A0A8J6TVI5</accession>
<protein>
    <recommendedName>
        <fullName evidence="8">Cytidylate kinase</fullName>
        <shortName evidence="8">CK</shortName>
        <ecNumber evidence="8">2.7.4.25</ecNumber>
    </recommendedName>
    <alternativeName>
        <fullName evidence="8">Cytidine monophosphate kinase</fullName>
        <shortName evidence="8">CMP kinase</shortName>
    </alternativeName>
</protein>
<name>A0A8J6TVI5_9GAMM</name>
<dbReference type="NCBIfam" id="TIGR00017">
    <property type="entry name" value="cmk"/>
    <property type="match status" value="1"/>
</dbReference>
<dbReference type="InterPro" id="IPR003136">
    <property type="entry name" value="Cytidylate_kin"/>
</dbReference>
<feature type="binding site" evidence="8">
    <location>
        <begin position="12"/>
        <end position="20"/>
    </location>
    <ligand>
        <name>ATP</name>
        <dbReference type="ChEBI" id="CHEBI:30616"/>
    </ligand>
</feature>
<comment type="caution">
    <text evidence="10">The sequence shown here is derived from an EMBL/GenBank/DDBJ whole genome shotgun (WGS) entry which is preliminary data.</text>
</comment>
<keyword evidence="5 8" id="KW-0067">ATP-binding</keyword>
<dbReference type="EMBL" id="JACNFK010000014">
    <property type="protein sequence ID" value="MBC8518970.1"/>
    <property type="molecule type" value="Genomic_DNA"/>
</dbReference>
<evidence type="ECO:0000256" key="6">
    <source>
        <dbReference type="ARBA" id="ARBA00047615"/>
    </source>
</evidence>
<organism evidence="10 11">
    <name type="scientific">Candidatus Thiopontia autotrophica</name>
    <dbReference type="NCBI Taxonomy" id="2841688"/>
    <lineage>
        <taxon>Bacteria</taxon>
        <taxon>Pseudomonadati</taxon>
        <taxon>Pseudomonadota</taxon>
        <taxon>Gammaproteobacteria</taxon>
        <taxon>Candidatus Thiopontia</taxon>
    </lineage>
</organism>
<dbReference type="PANTHER" id="PTHR21299:SF2">
    <property type="entry name" value="CYTIDYLATE KINASE"/>
    <property type="match status" value="1"/>
</dbReference>
<comment type="catalytic activity">
    <reaction evidence="6 8">
        <text>dCMP + ATP = dCDP + ADP</text>
        <dbReference type="Rhea" id="RHEA:25094"/>
        <dbReference type="ChEBI" id="CHEBI:30616"/>
        <dbReference type="ChEBI" id="CHEBI:57566"/>
        <dbReference type="ChEBI" id="CHEBI:58593"/>
        <dbReference type="ChEBI" id="CHEBI:456216"/>
        <dbReference type="EC" id="2.7.4.25"/>
    </reaction>
</comment>
<gene>
    <name evidence="8" type="primary">cmk</name>
    <name evidence="10" type="ORF">H8D24_00990</name>
</gene>
<evidence type="ECO:0000313" key="11">
    <source>
        <dbReference type="Proteomes" id="UP000654401"/>
    </source>
</evidence>
<sequence length="230" mass="24195">MTRNGSVVTIDGPGGAGKGTISLAVAGRLGWDYLDSGALYRVLGLAAIRKQIALDDEDALAAEAADLGVSFGAGSSGLGVEVLLDGEEVTSDIRTESAGDAASRVAALPAVREALLRRQRDFERPPGVVADGRDMGTTVFPDAALKIFLTASAEERAKRRYKQLIEKGDNANIRALQSEIEARDRRDSERSTSPLRPAEDAVILDTTEMDIESVVAAVMGLAAEQGLVAE</sequence>
<evidence type="ECO:0000256" key="7">
    <source>
        <dbReference type="ARBA" id="ARBA00048478"/>
    </source>
</evidence>
<keyword evidence="4 8" id="KW-0418">Kinase</keyword>
<dbReference type="PANTHER" id="PTHR21299">
    <property type="entry name" value="CYTIDYLATE KINASE/PANTOATE-BETA-ALANINE LIGASE"/>
    <property type="match status" value="1"/>
</dbReference>
<dbReference type="Proteomes" id="UP000654401">
    <property type="component" value="Unassembled WGS sequence"/>
</dbReference>
<dbReference type="GO" id="GO:0036431">
    <property type="term" value="F:dCMP kinase activity"/>
    <property type="evidence" value="ECO:0007669"/>
    <property type="project" value="InterPro"/>
</dbReference>
<feature type="domain" description="Cytidylate kinase" evidence="9">
    <location>
        <begin position="8"/>
        <end position="221"/>
    </location>
</feature>
<dbReference type="GO" id="GO:0006220">
    <property type="term" value="P:pyrimidine nucleotide metabolic process"/>
    <property type="evidence" value="ECO:0007669"/>
    <property type="project" value="UniProtKB-UniRule"/>
</dbReference>
<dbReference type="InterPro" id="IPR027417">
    <property type="entry name" value="P-loop_NTPase"/>
</dbReference>
<dbReference type="AlphaFoldDB" id="A0A8J6TVI5"/>
<dbReference type="Gene3D" id="3.40.50.300">
    <property type="entry name" value="P-loop containing nucleotide triphosphate hydrolases"/>
    <property type="match status" value="1"/>
</dbReference>
<dbReference type="EC" id="2.7.4.25" evidence="8"/>
<evidence type="ECO:0000259" key="9">
    <source>
        <dbReference type="Pfam" id="PF02224"/>
    </source>
</evidence>
<evidence type="ECO:0000256" key="2">
    <source>
        <dbReference type="ARBA" id="ARBA00022679"/>
    </source>
</evidence>
<comment type="subcellular location">
    <subcellularLocation>
        <location evidence="8">Cytoplasm</location>
    </subcellularLocation>
</comment>
<evidence type="ECO:0000313" key="10">
    <source>
        <dbReference type="EMBL" id="MBC8518970.1"/>
    </source>
</evidence>
<evidence type="ECO:0000256" key="4">
    <source>
        <dbReference type="ARBA" id="ARBA00022777"/>
    </source>
</evidence>
<dbReference type="GO" id="GO:0005524">
    <property type="term" value="F:ATP binding"/>
    <property type="evidence" value="ECO:0007669"/>
    <property type="project" value="UniProtKB-UniRule"/>
</dbReference>
<dbReference type="CDD" id="cd02020">
    <property type="entry name" value="CMPK"/>
    <property type="match status" value="1"/>
</dbReference>
<proteinExistence type="inferred from homology"/>
<keyword evidence="2 8" id="KW-0808">Transferase</keyword>
<comment type="similarity">
    <text evidence="1 8">Belongs to the cytidylate kinase family. Type 1 subfamily.</text>
</comment>
<keyword evidence="3 8" id="KW-0547">Nucleotide-binding</keyword>
<dbReference type="SUPFAM" id="SSF52540">
    <property type="entry name" value="P-loop containing nucleoside triphosphate hydrolases"/>
    <property type="match status" value="1"/>
</dbReference>
<evidence type="ECO:0000256" key="3">
    <source>
        <dbReference type="ARBA" id="ARBA00022741"/>
    </source>
</evidence>
<dbReference type="InterPro" id="IPR011994">
    <property type="entry name" value="Cytidylate_kinase_dom"/>
</dbReference>
<reference evidence="10 11" key="1">
    <citation type="submission" date="2020-08" db="EMBL/GenBank/DDBJ databases">
        <title>Bridging the membrane lipid divide: bacteria of the FCB group superphylum have the potential to synthesize archaeal ether lipids.</title>
        <authorList>
            <person name="Villanueva L."/>
            <person name="Von Meijenfeldt F.A.B."/>
            <person name="Westbye A.B."/>
            <person name="Yadav S."/>
            <person name="Hopmans E.C."/>
            <person name="Dutilh B.E."/>
            <person name="Sinninghe Damste J.S."/>
        </authorList>
    </citation>
    <scope>NUCLEOTIDE SEQUENCE [LARGE SCALE GENOMIC DNA]</scope>
    <source>
        <strain evidence="10">NIOZ-UU100</strain>
    </source>
</reference>
<evidence type="ECO:0000256" key="5">
    <source>
        <dbReference type="ARBA" id="ARBA00022840"/>
    </source>
</evidence>